<dbReference type="PANTHER" id="PTHR10763:SF23">
    <property type="entry name" value="ORIGIN RECOGNITION COMPLEX SUBUNIT 1"/>
    <property type="match status" value="1"/>
</dbReference>
<comment type="subunit">
    <text evidence="6">ORC is composed of six subunits.</text>
</comment>
<proteinExistence type="inferred from homology"/>
<feature type="region of interest" description="Disordered" evidence="7">
    <location>
        <begin position="1"/>
        <end position="48"/>
    </location>
</feature>
<dbReference type="CDD" id="cd00009">
    <property type="entry name" value="AAA"/>
    <property type="match status" value="1"/>
</dbReference>
<accession>A0ABX8I868</accession>
<dbReference type="Gene3D" id="3.40.50.300">
    <property type="entry name" value="P-loop containing nucleotide triphosphate hydrolases"/>
    <property type="match status" value="1"/>
</dbReference>
<dbReference type="InterPro" id="IPR043151">
    <property type="entry name" value="BAH_sf"/>
</dbReference>
<feature type="compositionally biased region" description="Basic and acidic residues" evidence="7">
    <location>
        <begin position="1"/>
        <end position="22"/>
    </location>
</feature>
<evidence type="ECO:0000256" key="7">
    <source>
        <dbReference type="SAM" id="MobiDB-lite"/>
    </source>
</evidence>
<dbReference type="Proteomes" id="UP000825434">
    <property type="component" value="Chromosome 4"/>
</dbReference>
<dbReference type="Gene3D" id="2.30.30.490">
    <property type="match status" value="1"/>
</dbReference>
<evidence type="ECO:0000256" key="5">
    <source>
        <dbReference type="ARBA" id="ARBA00023242"/>
    </source>
</evidence>
<feature type="domain" description="BAH" evidence="8">
    <location>
        <begin position="54"/>
        <end position="170"/>
    </location>
</feature>
<dbReference type="PANTHER" id="PTHR10763">
    <property type="entry name" value="CELL DIVISION CONTROL PROTEIN 6-RELATED"/>
    <property type="match status" value="1"/>
</dbReference>
<keyword evidence="6" id="KW-0067">ATP-binding</keyword>
<name>A0ABX8I868_9ASCO</name>
<comment type="similarity">
    <text evidence="2 6">Belongs to the ORC1 family.</text>
</comment>
<evidence type="ECO:0000313" key="9">
    <source>
        <dbReference type="EMBL" id="QWU89476.1"/>
    </source>
</evidence>
<protein>
    <recommendedName>
        <fullName evidence="6">Origin recognition complex subunit 1</fullName>
    </recommendedName>
</protein>
<dbReference type="Gene3D" id="1.10.8.60">
    <property type="match status" value="1"/>
</dbReference>
<reference evidence="9 10" key="1">
    <citation type="submission" date="2021-06" db="EMBL/GenBank/DDBJ databases">
        <title>Candida outbreak in Lebanon.</title>
        <authorList>
            <person name="Finianos M."/>
        </authorList>
    </citation>
    <scope>NUCLEOTIDE SEQUENCE [LARGE SCALE GENOMIC DNA]</scope>
    <source>
        <strain evidence="9">CA3LBN</strain>
    </source>
</reference>
<dbReference type="EMBL" id="CP076664">
    <property type="protein sequence ID" value="QWU89476.1"/>
    <property type="molecule type" value="Genomic_DNA"/>
</dbReference>
<dbReference type="Pfam" id="PF00004">
    <property type="entry name" value="AAA"/>
    <property type="match status" value="1"/>
</dbReference>
<dbReference type="SMART" id="SM00382">
    <property type="entry name" value="AAA"/>
    <property type="match status" value="1"/>
</dbReference>
<dbReference type="InterPro" id="IPR003959">
    <property type="entry name" value="ATPase_AAA_core"/>
</dbReference>
<evidence type="ECO:0000259" key="8">
    <source>
        <dbReference type="PROSITE" id="PS51038"/>
    </source>
</evidence>
<dbReference type="InterPro" id="IPR050311">
    <property type="entry name" value="ORC1/CDC6"/>
</dbReference>
<evidence type="ECO:0000256" key="2">
    <source>
        <dbReference type="ARBA" id="ARBA00008398"/>
    </source>
</evidence>
<keyword evidence="4 6" id="KW-0238">DNA-binding</keyword>
<evidence type="ECO:0000313" key="10">
    <source>
        <dbReference type="Proteomes" id="UP000825434"/>
    </source>
</evidence>
<dbReference type="InterPro" id="IPR041083">
    <property type="entry name" value="AAA_lid_10"/>
</dbReference>
<dbReference type="SUPFAM" id="SSF52540">
    <property type="entry name" value="P-loop containing nucleoside triphosphate hydrolases"/>
    <property type="match status" value="1"/>
</dbReference>
<keyword evidence="6" id="KW-0547">Nucleotide-binding</keyword>
<evidence type="ECO:0000256" key="1">
    <source>
        <dbReference type="ARBA" id="ARBA00004123"/>
    </source>
</evidence>
<dbReference type="Pfam" id="PF21312">
    <property type="entry name" value="WHD_ORC1"/>
    <property type="match status" value="1"/>
</dbReference>
<dbReference type="InterPro" id="IPR027417">
    <property type="entry name" value="P-loop_NTPase"/>
</dbReference>
<gene>
    <name evidence="9" type="ORF">CA3LBN_003799</name>
</gene>
<comment type="subcellular location">
    <subcellularLocation>
        <location evidence="1 6">Nucleus</location>
    </subcellularLocation>
</comment>
<dbReference type="Pfam" id="PF17872">
    <property type="entry name" value="AAA_lid_10"/>
    <property type="match status" value="1"/>
</dbReference>
<keyword evidence="10" id="KW-1185">Reference proteome</keyword>
<evidence type="ECO:0000256" key="6">
    <source>
        <dbReference type="RuleBase" id="RU365058"/>
    </source>
</evidence>
<evidence type="ECO:0000256" key="4">
    <source>
        <dbReference type="ARBA" id="ARBA00023125"/>
    </source>
</evidence>
<feature type="compositionally biased region" description="Polar residues" evidence="7">
    <location>
        <begin position="312"/>
        <end position="321"/>
    </location>
</feature>
<organism evidence="9 10">
    <name type="scientific">Candidozyma haemuli</name>
    <dbReference type="NCBI Taxonomy" id="45357"/>
    <lineage>
        <taxon>Eukaryota</taxon>
        <taxon>Fungi</taxon>
        <taxon>Dikarya</taxon>
        <taxon>Ascomycota</taxon>
        <taxon>Saccharomycotina</taxon>
        <taxon>Pichiomycetes</taxon>
        <taxon>Metschnikowiaceae</taxon>
        <taxon>Candidozyma</taxon>
    </lineage>
</organism>
<feature type="compositionally biased region" description="Basic and acidic residues" evidence="7">
    <location>
        <begin position="274"/>
        <end position="283"/>
    </location>
</feature>
<comment type="function">
    <text evidence="6">Component of the origin recognition complex (ORC) that binds origins of replication. DNA-binding is ATP-dependent, however specific DNA sequences that define origins of replication have not been identified so far. ORC is required to assemble the pre-replication complex necessary to initiate DNA replication.</text>
</comment>
<feature type="region of interest" description="Disordered" evidence="7">
    <location>
        <begin position="200"/>
        <end position="334"/>
    </location>
</feature>
<dbReference type="SUPFAM" id="SSF82061">
    <property type="entry name" value="BAH domain"/>
    <property type="match status" value="1"/>
</dbReference>
<sequence>MAKRQKDLGDWKIVLEEPEKDSSNSPATPSRRSRRRAESTEPNGVKLQREEDDLVIQAGDCLLISDVKPSYYIITSIQLGLKSFVELWGARFITKDQIDQETLEDVEVAENEVFITPEVSSLKVNDVVQKIQVLDSTAFADIVLDDSSISSTYLCRRACNAQGDSVSKEFNFSELKSLVVKDHASAIRYISENTSVIISPKKKKSKTSSLTERLMNSDSPRRRTYTESPSEDSDSDDFVKQESEDDESEDSDSEPEVAESSETKPTKKRKASTPKKETSESPRKRATAARGNERSNLQNVLSPLKKGFKVKTGTSVGSLPSLNRKATKQSHNIVDTSSEAFKELKKKLHTSTTITSLPRREDEWVAVYTNLEDAIQTQTGSCVYVSGTPGVGKTATIKEVIRSLQSSVADGLLNEFDFLDINCLKLLSPESAYEKLWEFVSGIKVTPANAALLLDDYFGKDDTEEPRRPLVVLLDELDQIVTKTQSVMYNFFNWPTYANSKLIIIAVANTMDLPERVLTNKISSRLGLRRIQFVGYTFDDLGEIIANRLTMLSEEHKRKVQVSKDAVGFASRKVASVSGDARRALTICRRAVEIAEQEFLDTETDLEKPESEQTFTIQIGHISKAINETINSPIAQLLNSLSFESKLVLVGILLRMRRSGLAENSLGDVMDEMKNSLDLLTSKDSSHPFKKIETNDSFADFCYGNPRNIRIYEMARLVNQMEELGIIAQQNLRSERYRLIQLNISEDEVLAALRRDQAIVPML</sequence>
<dbReference type="InterPro" id="IPR048867">
    <property type="entry name" value="WHD_ORC1"/>
</dbReference>
<feature type="compositionally biased region" description="Acidic residues" evidence="7">
    <location>
        <begin position="243"/>
        <end position="259"/>
    </location>
</feature>
<dbReference type="InterPro" id="IPR001025">
    <property type="entry name" value="BAH_dom"/>
</dbReference>
<dbReference type="InterPro" id="IPR003593">
    <property type="entry name" value="AAA+_ATPase"/>
</dbReference>
<dbReference type="PROSITE" id="PS51038">
    <property type="entry name" value="BAH"/>
    <property type="match status" value="1"/>
</dbReference>
<keyword evidence="5 6" id="KW-0539">Nucleus</keyword>
<keyword evidence="3 6" id="KW-0235">DNA replication</keyword>
<evidence type="ECO:0000256" key="3">
    <source>
        <dbReference type="ARBA" id="ARBA00022705"/>
    </source>
</evidence>